<dbReference type="Pfam" id="PF02661">
    <property type="entry name" value="Fic"/>
    <property type="match status" value="1"/>
</dbReference>
<sequence length="391" mass="43165">MERFLPVTRQTGRYHITRTAGEEVRAFVPFPLPPADPPLEMDGPTSDLHSAAMTELARLAVAGSMVPTSDWFLYGFVRKEAVVTSQIEGTQATFQDIVAFEATSHSDRPDDVREVCNYVAALEHARAQVADPNGLPLSIRLLCEAHRILMAGVRGESKLPGEVRRSQNWIGGSRPGNARFVPPPPDEVADALGTLERWFHEDNGLPPLVRAGLAHVQFETIHPFLDGNGRIGRLLIALLLEHWGLLDQPLLYVSLALKRNQEEYYAGLDAVRHLGDWEGWTRFFLGCVQTAAADGVRVAHALHTLIGNDRYHLLNHNRSTVAAVRLLDQLPSNPVVTVPGASERLGLTAPTASKAIGLLQDLGVLREITGKRRGRVYAYQEYLRILTEEAP</sequence>
<organism evidence="5">
    <name type="scientific">Caldilineaceae bacterium SB0662_bin_9</name>
    <dbReference type="NCBI Taxonomy" id="2605258"/>
    <lineage>
        <taxon>Bacteria</taxon>
        <taxon>Bacillati</taxon>
        <taxon>Chloroflexota</taxon>
        <taxon>Caldilineae</taxon>
        <taxon>Caldilineales</taxon>
        <taxon>Caldilineaceae</taxon>
    </lineage>
</organism>
<gene>
    <name evidence="5" type="ORF">F4Y08_04310</name>
</gene>
<comment type="caution">
    <text evidence="5">The sequence shown here is derived from an EMBL/GenBank/DDBJ whole genome shotgun (WGS) entry which is preliminary data.</text>
</comment>
<protein>
    <submittedName>
        <fullName evidence="5">Fic family protein</fullName>
    </submittedName>
</protein>
<dbReference type="Gene3D" id="1.10.3290.10">
    <property type="entry name" value="Fido-like domain"/>
    <property type="match status" value="1"/>
</dbReference>
<dbReference type="PROSITE" id="PS51459">
    <property type="entry name" value="FIDO"/>
    <property type="match status" value="1"/>
</dbReference>
<dbReference type="SUPFAM" id="SSF140931">
    <property type="entry name" value="Fic-like"/>
    <property type="match status" value="1"/>
</dbReference>
<evidence type="ECO:0000256" key="2">
    <source>
        <dbReference type="PIRSR" id="PIRSR640198-1"/>
    </source>
</evidence>
<evidence type="ECO:0000313" key="5">
    <source>
        <dbReference type="EMBL" id="MYD89552.1"/>
    </source>
</evidence>
<feature type="binding site" evidence="1">
    <location>
        <position position="264"/>
    </location>
    <ligand>
        <name>ATP</name>
        <dbReference type="ChEBI" id="CHEBI:30616"/>
    </ligand>
</feature>
<dbReference type="PANTHER" id="PTHR13504:SF38">
    <property type="entry name" value="FIDO DOMAIN-CONTAINING PROTEIN"/>
    <property type="match status" value="1"/>
</dbReference>
<dbReference type="EMBL" id="VXPY01000028">
    <property type="protein sequence ID" value="MYD89552.1"/>
    <property type="molecule type" value="Genomic_DNA"/>
</dbReference>
<feature type="domain" description="Fido" evidence="4">
    <location>
        <begin position="137"/>
        <end position="286"/>
    </location>
</feature>
<feature type="binding site" evidence="1">
    <location>
        <position position="222"/>
    </location>
    <ligand>
        <name>ATP</name>
        <dbReference type="ChEBI" id="CHEBI:30616"/>
    </ligand>
</feature>
<feature type="binding site" evidence="1">
    <location>
        <position position="88"/>
    </location>
    <ligand>
        <name>ATP</name>
        <dbReference type="ChEBI" id="CHEBI:30616"/>
    </ligand>
</feature>
<dbReference type="PIRSF" id="PIRSF038925">
    <property type="entry name" value="AMP-prot_trans"/>
    <property type="match status" value="1"/>
</dbReference>
<keyword evidence="1" id="KW-0547">Nucleotide-binding</keyword>
<dbReference type="InterPro" id="IPR036597">
    <property type="entry name" value="Fido-like_dom_sf"/>
</dbReference>
<dbReference type="GO" id="GO:0005524">
    <property type="term" value="F:ATP binding"/>
    <property type="evidence" value="ECO:0007669"/>
    <property type="project" value="UniProtKB-KW"/>
</dbReference>
<keyword evidence="1" id="KW-0067">ATP-binding</keyword>
<evidence type="ECO:0000256" key="1">
    <source>
        <dbReference type="PIRSR" id="PIRSR038925-1"/>
    </source>
</evidence>
<dbReference type="InterPro" id="IPR003812">
    <property type="entry name" value="Fido"/>
</dbReference>
<name>A0A6B1DS93_9CHLR</name>
<accession>A0A6B1DS93</accession>
<feature type="active site" evidence="2">
    <location>
        <position position="222"/>
    </location>
</feature>
<feature type="binding site" evidence="3">
    <location>
        <begin position="264"/>
        <end position="265"/>
    </location>
    <ligand>
        <name>ATP</name>
        <dbReference type="ChEBI" id="CHEBI:30616"/>
    </ligand>
</feature>
<evidence type="ECO:0000256" key="3">
    <source>
        <dbReference type="PIRSR" id="PIRSR640198-2"/>
    </source>
</evidence>
<dbReference type="PANTHER" id="PTHR13504">
    <property type="entry name" value="FIDO DOMAIN-CONTAINING PROTEIN DDB_G0283145"/>
    <property type="match status" value="1"/>
</dbReference>
<feature type="binding site" evidence="3">
    <location>
        <begin position="226"/>
        <end position="233"/>
    </location>
    <ligand>
        <name>ATP</name>
        <dbReference type="ChEBI" id="CHEBI:30616"/>
    </ligand>
</feature>
<dbReference type="InterPro" id="IPR040198">
    <property type="entry name" value="Fido_containing"/>
</dbReference>
<dbReference type="AlphaFoldDB" id="A0A6B1DS93"/>
<reference evidence="5" key="1">
    <citation type="submission" date="2019-09" db="EMBL/GenBank/DDBJ databases">
        <title>Characterisation of the sponge microbiome using genome-centric metagenomics.</title>
        <authorList>
            <person name="Engelberts J.P."/>
            <person name="Robbins S.J."/>
            <person name="De Goeij J.M."/>
            <person name="Aranda M."/>
            <person name="Bell S.C."/>
            <person name="Webster N.S."/>
        </authorList>
    </citation>
    <scope>NUCLEOTIDE SEQUENCE</scope>
    <source>
        <strain evidence="5">SB0662_bin_9</strain>
    </source>
</reference>
<evidence type="ECO:0000259" key="4">
    <source>
        <dbReference type="PROSITE" id="PS51459"/>
    </source>
</evidence>
<dbReference type="InterPro" id="IPR025758">
    <property type="entry name" value="Fic/DOC_N"/>
</dbReference>
<dbReference type="InterPro" id="IPR026287">
    <property type="entry name" value="SoFic-like"/>
</dbReference>
<proteinExistence type="predicted"/>
<feature type="binding site" evidence="1">
    <location>
        <begin position="227"/>
        <end position="233"/>
    </location>
    <ligand>
        <name>ATP</name>
        <dbReference type="ChEBI" id="CHEBI:30616"/>
    </ligand>
</feature>
<dbReference type="Pfam" id="PF13784">
    <property type="entry name" value="Fic_N"/>
    <property type="match status" value="1"/>
</dbReference>